<keyword evidence="2" id="KW-1185">Reference proteome</keyword>
<dbReference type="RefSeq" id="WP_273936923.1">
    <property type="nucleotide sequence ID" value="NZ_CP097263.1"/>
</dbReference>
<accession>A0ABV6N276</accession>
<gene>
    <name evidence="1" type="ORF">ACFFH7_34590</name>
</gene>
<evidence type="ECO:0000313" key="2">
    <source>
        <dbReference type="Proteomes" id="UP001589810"/>
    </source>
</evidence>
<sequence length="117" mass="12289">MPTGSVAITGDEQELRSLARWLRDEDDLRGRVSLADRPIAAGEMGGVLDSVVVVLTSATAGQLVKSVFGWLGQRRHASAVVLKARNARGAEIELKCGSAADASVVLGDLRAFLSDGE</sequence>
<evidence type="ECO:0000313" key="1">
    <source>
        <dbReference type="EMBL" id="MFC0546681.1"/>
    </source>
</evidence>
<protein>
    <submittedName>
        <fullName evidence="1">Uncharacterized protein</fullName>
    </submittedName>
</protein>
<comment type="caution">
    <text evidence="1">The sequence shown here is derived from an EMBL/GenBank/DDBJ whole genome shotgun (WGS) entry which is preliminary data.</text>
</comment>
<reference evidence="1 2" key="1">
    <citation type="submission" date="2024-09" db="EMBL/GenBank/DDBJ databases">
        <authorList>
            <person name="Sun Q."/>
            <person name="Mori K."/>
        </authorList>
    </citation>
    <scope>NUCLEOTIDE SEQUENCE [LARGE SCALE GENOMIC DNA]</scope>
    <source>
        <strain evidence="1 2">TBRC 1432</strain>
    </source>
</reference>
<dbReference type="EMBL" id="JBHLUD010000013">
    <property type="protein sequence ID" value="MFC0546681.1"/>
    <property type="molecule type" value="Genomic_DNA"/>
</dbReference>
<dbReference type="Pfam" id="PF19953">
    <property type="entry name" value="EACC1"/>
    <property type="match status" value="1"/>
</dbReference>
<dbReference type="Proteomes" id="UP001589810">
    <property type="component" value="Unassembled WGS sequence"/>
</dbReference>
<name>A0ABV6N276_9PSEU</name>
<dbReference type="InterPro" id="IPR045428">
    <property type="entry name" value="EACC1"/>
</dbReference>
<proteinExistence type="predicted"/>
<organism evidence="1 2">
    <name type="scientific">Kutzneria chonburiensis</name>
    <dbReference type="NCBI Taxonomy" id="1483604"/>
    <lineage>
        <taxon>Bacteria</taxon>
        <taxon>Bacillati</taxon>
        <taxon>Actinomycetota</taxon>
        <taxon>Actinomycetes</taxon>
        <taxon>Pseudonocardiales</taxon>
        <taxon>Pseudonocardiaceae</taxon>
        <taxon>Kutzneria</taxon>
    </lineage>
</organism>